<dbReference type="OrthoDB" id="837113at2"/>
<dbReference type="PROSITE" id="PS51257">
    <property type="entry name" value="PROKAR_LIPOPROTEIN"/>
    <property type="match status" value="1"/>
</dbReference>
<proteinExistence type="predicted"/>
<dbReference type="InterPro" id="IPR000782">
    <property type="entry name" value="FAS1_domain"/>
</dbReference>
<dbReference type="PANTHER" id="PTHR10900:SF77">
    <property type="entry name" value="FI19380P1"/>
    <property type="match status" value="1"/>
</dbReference>
<dbReference type="PROSITE" id="PS50213">
    <property type="entry name" value="FAS1"/>
    <property type="match status" value="2"/>
</dbReference>
<dbReference type="InterPro" id="IPR050904">
    <property type="entry name" value="Adhesion/Biosynth-related"/>
</dbReference>
<dbReference type="RefSeq" id="WP_092171574.1">
    <property type="nucleotide sequence ID" value="NZ_FNZH01000002.1"/>
</dbReference>
<name>A0A1H6WFW3_9BACT</name>
<dbReference type="STRING" id="1416801.SAMN05192553_102538"/>
<dbReference type="SUPFAM" id="SSF82153">
    <property type="entry name" value="FAS1 domain"/>
    <property type="match status" value="2"/>
</dbReference>
<dbReference type="Gene3D" id="2.30.180.10">
    <property type="entry name" value="FAS1 domain"/>
    <property type="match status" value="2"/>
</dbReference>
<protein>
    <submittedName>
        <fullName evidence="3">Uncaracterized surface protein containing fasciclin (FAS1) repeats</fullName>
    </submittedName>
</protein>
<keyword evidence="4" id="KW-1185">Reference proteome</keyword>
<dbReference type="PANTHER" id="PTHR10900">
    <property type="entry name" value="PERIOSTIN-RELATED"/>
    <property type="match status" value="1"/>
</dbReference>
<evidence type="ECO:0000313" key="4">
    <source>
        <dbReference type="Proteomes" id="UP000199403"/>
    </source>
</evidence>
<dbReference type="SMART" id="SM00554">
    <property type="entry name" value="FAS1"/>
    <property type="match status" value="2"/>
</dbReference>
<organism evidence="3 4">
    <name type="scientific">Cyclobacterium xiamenense</name>
    <dbReference type="NCBI Taxonomy" id="1297121"/>
    <lineage>
        <taxon>Bacteria</taxon>
        <taxon>Pseudomonadati</taxon>
        <taxon>Bacteroidota</taxon>
        <taxon>Cytophagia</taxon>
        <taxon>Cytophagales</taxon>
        <taxon>Cyclobacteriaceae</taxon>
        <taxon>Cyclobacterium</taxon>
    </lineage>
</organism>
<feature type="domain" description="FAS1" evidence="2">
    <location>
        <begin position="176"/>
        <end position="320"/>
    </location>
</feature>
<evidence type="ECO:0000256" key="1">
    <source>
        <dbReference type="SAM" id="SignalP"/>
    </source>
</evidence>
<dbReference type="Pfam" id="PF02469">
    <property type="entry name" value="Fasciclin"/>
    <property type="match status" value="2"/>
</dbReference>
<sequence length="327" mass="35748">MKNHTFKNILFLLAAGLLMAGCIDANYEEPVAGRTEDALLSNVVAAQSELSIFNELLESEGLLPLLVSRQTQEQRAVFAPTNAAIEAFMSENGFESAEDIVGLENVLAYHIAEPNIRQSDLSRSNFNFIQTNADQNIFVNRSGGQVRFNNQTVTILRSETGNGTVHIIDEVLLPRSSTMAAYLDGNPELSIFKEVVSLLGLNSQLSANFRTLFIPDNQAFTNLLAELGAGSLDELVEMVGEDALEEIVRYHIVNDLVYSANVSNNQLLTPQFAGEVRPRVSIDGANVMLAYGEGHATSTLVTVNDDIFQTGFVHIIDKVMLPVLEAE</sequence>
<evidence type="ECO:0000259" key="2">
    <source>
        <dbReference type="PROSITE" id="PS50213"/>
    </source>
</evidence>
<feature type="signal peptide" evidence="1">
    <location>
        <begin position="1"/>
        <end position="27"/>
    </location>
</feature>
<dbReference type="AlphaFoldDB" id="A0A1H6WFW3"/>
<evidence type="ECO:0000313" key="3">
    <source>
        <dbReference type="EMBL" id="SEJ12997.1"/>
    </source>
</evidence>
<dbReference type="Proteomes" id="UP000199403">
    <property type="component" value="Unassembled WGS sequence"/>
</dbReference>
<keyword evidence="1" id="KW-0732">Signal</keyword>
<feature type="domain" description="FAS1" evidence="2">
    <location>
        <begin position="37"/>
        <end position="172"/>
    </location>
</feature>
<reference evidence="4" key="1">
    <citation type="submission" date="2016-10" db="EMBL/GenBank/DDBJ databases">
        <authorList>
            <person name="Varghese N."/>
            <person name="Submissions S."/>
        </authorList>
    </citation>
    <scope>NUCLEOTIDE SEQUENCE [LARGE SCALE GENOMIC DNA]</scope>
    <source>
        <strain evidence="4">IBRC-M 10761</strain>
    </source>
</reference>
<dbReference type="InterPro" id="IPR036378">
    <property type="entry name" value="FAS1_dom_sf"/>
</dbReference>
<gene>
    <name evidence="3" type="ORF">SAMN05192553_102538</name>
</gene>
<dbReference type="EMBL" id="FNZH01000002">
    <property type="protein sequence ID" value="SEJ12997.1"/>
    <property type="molecule type" value="Genomic_DNA"/>
</dbReference>
<feature type="chain" id="PRO_5011691464" evidence="1">
    <location>
        <begin position="28"/>
        <end position="327"/>
    </location>
</feature>
<accession>A0A1H6WFW3</accession>